<name>A0ABP0LBW4_9DINO</name>
<feature type="compositionally biased region" description="Basic and acidic residues" evidence="4">
    <location>
        <begin position="1188"/>
        <end position="1197"/>
    </location>
</feature>
<protein>
    <submittedName>
        <fullName evidence="6">Fibrocystin-L (Polycystic kidney and hepatic disease 1-like protein 1) (PKHD1-like protein 1) (Protein D86)</fullName>
    </submittedName>
</protein>
<dbReference type="InterPro" id="IPR002048">
    <property type="entry name" value="EF_hand_dom"/>
</dbReference>
<dbReference type="InterPro" id="IPR052387">
    <property type="entry name" value="Fibrocystin"/>
</dbReference>
<gene>
    <name evidence="6" type="ORF">SCF082_LOCUS21462</name>
</gene>
<dbReference type="Proteomes" id="UP001642464">
    <property type="component" value="Unassembled WGS sequence"/>
</dbReference>
<feature type="region of interest" description="Disordered" evidence="4">
    <location>
        <begin position="1"/>
        <end position="21"/>
    </location>
</feature>
<dbReference type="PROSITE" id="PS50222">
    <property type="entry name" value="EF_HAND_2"/>
    <property type="match status" value="1"/>
</dbReference>
<evidence type="ECO:0000259" key="5">
    <source>
        <dbReference type="PROSITE" id="PS50222"/>
    </source>
</evidence>
<evidence type="ECO:0000256" key="1">
    <source>
        <dbReference type="ARBA" id="ARBA00022729"/>
    </source>
</evidence>
<comment type="caution">
    <text evidence="6">The sequence shown here is derived from an EMBL/GenBank/DDBJ whole genome shotgun (WGS) entry which is preliminary data.</text>
</comment>
<evidence type="ECO:0000256" key="3">
    <source>
        <dbReference type="SAM" id="Coils"/>
    </source>
</evidence>
<reference evidence="6 7" key="1">
    <citation type="submission" date="2024-02" db="EMBL/GenBank/DDBJ databases">
        <authorList>
            <person name="Chen Y."/>
            <person name="Shah S."/>
            <person name="Dougan E. K."/>
            <person name="Thang M."/>
            <person name="Chan C."/>
        </authorList>
    </citation>
    <scope>NUCLEOTIDE SEQUENCE [LARGE SCALE GENOMIC DNA]</scope>
</reference>
<evidence type="ECO:0000313" key="6">
    <source>
        <dbReference type="EMBL" id="CAK9035810.1"/>
    </source>
</evidence>
<feature type="compositionally biased region" description="Polar residues" evidence="4">
    <location>
        <begin position="1201"/>
        <end position="1222"/>
    </location>
</feature>
<organism evidence="6 7">
    <name type="scientific">Durusdinium trenchii</name>
    <dbReference type="NCBI Taxonomy" id="1381693"/>
    <lineage>
        <taxon>Eukaryota</taxon>
        <taxon>Sar</taxon>
        <taxon>Alveolata</taxon>
        <taxon>Dinophyceae</taxon>
        <taxon>Suessiales</taxon>
        <taxon>Symbiodiniaceae</taxon>
        <taxon>Durusdinium</taxon>
    </lineage>
</organism>
<dbReference type="CDD" id="cd00102">
    <property type="entry name" value="IPT"/>
    <property type="match status" value="1"/>
</dbReference>
<feature type="domain" description="EF-hand" evidence="5">
    <location>
        <begin position="221"/>
        <end position="256"/>
    </location>
</feature>
<dbReference type="SUPFAM" id="SSF47473">
    <property type="entry name" value="EF-hand"/>
    <property type="match status" value="1"/>
</dbReference>
<evidence type="ECO:0000256" key="2">
    <source>
        <dbReference type="ARBA" id="ARBA00022837"/>
    </source>
</evidence>
<keyword evidence="2" id="KW-0106">Calcium</keyword>
<dbReference type="InterPro" id="IPR013783">
    <property type="entry name" value="Ig-like_fold"/>
</dbReference>
<dbReference type="InterPro" id="IPR011992">
    <property type="entry name" value="EF-hand-dom_pair"/>
</dbReference>
<evidence type="ECO:0000313" key="7">
    <source>
        <dbReference type="Proteomes" id="UP001642464"/>
    </source>
</evidence>
<accession>A0ABP0LBW4</accession>
<dbReference type="PANTHER" id="PTHR46769">
    <property type="entry name" value="POLYCYSTIC KIDNEY AND HEPATIC DISEASE 1 (AUTOSOMAL RECESSIVE)-LIKE 1"/>
    <property type="match status" value="1"/>
</dbReference>
<keyword evidence="7" id="KW-1185">Reference proteome</keyword>
<evidence type="ECO:0000256" key="4">
    <source>
        <dbReference type="SAM" id="MobiDB-lite"/>
    </source>
</evidence>
<dbReference type="EMBL" id="CAXAMM010015224">
    <property type="protein sequence ID" value="CAK9035810.1"/>
    <property type="molecule type" value="Genomic_DNA"/>
</dbReference>
<feature type="coiled-coil region" evidence="3">
    <location>
        <begin position="273"/>
        <end position="307"/>
    </location>
</feature>
<feature type="region of interest" description="Disordered" evidence="4">
    <location>
        <begin position="1188"/>
        <end position="1222"/>
    </location>
</feature>
<proteinExistence type="predicted"/>
<dbReference type="Gene3D" id="2.60.40.10">
    <property type="entry name" value="Immunoglobulins"/>
    <property type="match status" value="1"/>
</dbReference>
<dbReference type="PANTHER" id="PTHR46769:SF2">
    <property type="entry name" value="FIBROCYSTIN-L ISOFORM 2 PRECURSOR-RELATED"/>
    <property type="match status" value="1"/>
</dbReference>
<keyword evidence="3" id="KW-0175">Coiled coil</keyword>
<keyword evidence="1" id="KW-0732">Signal</keyword>
<dbReference type="Gene3D" id="1.10.238.10">
    <property type="entry name" value="EF-hand"/>
    <property type="match status" value="1"/>
</dbReference>
<dbReference type="PROSITE" id="PS00018">
    <property type="entry name" value="EF_HAND_1"/>
    <property type="match status" value="1"/>
</dbReference>
<sequence length="1222" mass="131697">MSVSLPWTQRGRRASLSRGPTQTKLSGLWQASRSATLAQNDLAFSAVSVQLPLLSTEISSSVHASKAFVRGTAHASTHNGIKLVSNERRKNLLATVEDGVQYAETFKAACKRKYGNMCRAWRILLNPGGNGRVSFVPFCNAARSMGFVNVSTLWRHLDVKSSGFITLDNWDPHAYRVLMEFREICRSEFGGLSEAFRFGMNKSGSGACYRPEFDQFLADFEFAGDNQVLWDALDKDGGGFITVDELHFLSRWEGQRFRSVQVERDFNLGLARLNICKQNRQKHQDRMNEFKARVKDEQEVLERNQSKRAVTVKQSVLLLQDTLLQEHPAAGDSDDELEVAGLNSAVTAEGSTLSSNQVQHMTAVFPSMEVQAIRLRADGVLREKHYIEIADVTQPGSFRIRMTAQRGQEASMSFSNAVDPGTIRDGVQDANVIIAGEEPYRLHACRSVSVETTETGTARRFTLTFNCPLEVDTTKWLSIEIVSAGMGAATAGLLQQASAPLSGTFIVGHTGTWSAPIEARQSTTSWTYLTEQISSLRRTVDADGQLELECWRHPDGWANGEAFQVLVRFRRPLGDVALLEVNGTDTMMGTGFTLEVYPVEDGDSNAIFLERVPADLFEVPDPSDADVQPVRVVSNGVVGGIGGSNVLGYKYSISMVPVLLSATPTVVDANGTVTLVVSNITAYDANNANWTQDLQVVLGDGAGFCQDFQEVSAHATGITITCMLANVPAGEYYVHLVSITQGQADPSQAPLITVDAVVDAVTPDMGSLAGGSVLALFGVGLRGLNCSNVLVAGVACTEPAASRIEVMSSGSLVCLTPPMDGFNPDDQNNWPSTTPAEITLTKPADRASVVRATFTYASSYTPLLEMLSPSFYSSALSTTILINGSGLASASGETALPIVQFGERMGSVTSQEDWSLHVFLQRAAPTPPLEAVTVPLAWIPGKGFAAVLQSVTFESRFEVTEVLPAIASKAGGVVVFLTGAGFHPWSAAKHLINFELEDGTSRPCEVMNGNETHLSCRLKGGAKPEKLPETLYGDDTFMRRLSGDASGPPTASTASGRSLSFAAMLERMTIRRCAASPKRWPAPAASGGGKPMVDVVYDIDDTTEDAPVLGESLDKSSITEALKHKMVSRRLQEEDVTDAETGLAVGFARSSNVTRETLCFSTKAADAEKLTPFGPKLANCHTFASDRLRPSRCRREPAPPTTESRTASPVTPPGSSTLGCGQ</sequence>
<dbReference type="InterPro" id="IPR018247">
    <property type="entry name" value="EF_Hand_1_Ca_BS"/>
</dbReference>